<dbReference type="OrthoDB" id="9799983at2"/>
<protein>
    <submittedName>
        <fullName evidence="2">Geranylgeranyl reductase</fullName>
    </submittedName>
</protein>
<feature type="domain" description="FAD-binding" evidence="1">
    <location>
        <begin position="5"/>
        <end position="307"/>
    </location>
</feature>
<dbReference type="PANTHER" id="PTHR42685:SF22">
    <property type="entry name" value="CONDITIONED MEDIUM FACTOR RECEPTOR 1"/>
    <property type="match status" value="1"/>
</dbReference>
<dbReference type="InterPro" id="IPR050407">
    <property type="entry name" value="Geranylgeranyl_reductase"/>
</dbReference>
<dbReference type="NCBIfam" id="TIGR02032">
    <property type="entry name" value="GG-red-SF"/>
    <property type="match status" value="1"/>
</dbReference>
<name>M1WMB7_PSEP2</name>
<organism evidence="2 3">
    <name type="scientific">Pseudodesulfovibrio piezophilus (strain DSM 21447 / JCM 15486 / C1TLV30)</name>
    <name type="common">Desulfovibrio piezophilus</name>
    <dbReference type="NCBI Taxonomy" id="1322246"/>
    <lineage>
        <taxon>Bacteria</taxon>
        <taxon>Pseudomonadati</taxon>
        <taxon>Thermodesulfobacteriota</taxon>
        <taxon>Desulfovibrionia</taxon>
        <taxon>Desulfovibrionales</taxon>
        <taxon>Desulfovibrionaceae</taxon>
    </lineage>
</organism>
<gene>
    <name evidence="2" type="ordered locus">BN4_12090</name>
</gene>
<dbReference type="GO" id="GO:0016628">
    <property type="term" value="F:oxidoreductase activity, acting on the CH-CH group of donors, NAD or NADP as acceptor"/>
    <property type="evidence" value="ECO:0007669"/>
    <property type="project" value="InterPro"/>
</dbReference>
<dbReference type="Pfam" id="PF01494">
    <property type="entry name" value="FAD_binding_3"/>
    <property type="match status" value="1"/>
</dbReference>
<dbReference type="HOGENOM" id="CLU_024648_5_0_7"/>
<dbReference type="InterPro" id="IPR011777">
    <property type="entry name" value="Geranylgeranyl_Rdtase_fam"/>
</dbReference>
<proteinExistence type="predicted"/>
<dbReference type="SUPFAM" id="SSF51905">
    <property type="entry name" value="FAD/NAD(P)-binding domain"/>
    <property type="match status" value="1"/>
</dbReference>
<dbReference type="RefSeq" id="WP_015415369.1">
    <property type="nucleotide sequence ID" value="NC_020409.1"/>
</dbReference>
<dbReference type="AlphaFoldDB" id="M1WMB7"/>
<reference evidence="3" key="2">
    <citation type="journal article" date="2013" name="Stand. Genomic Sci.">
        <title>Complete genome sequence of Desulfocapsa sulfexigens, a marine deltaproteobacterium specialized in disproportionating inorganic sulfur compounds.</title>
        <authorList>
            <person name="Finster K.W."/>
            <person name="Kjeldsen K.U."/>
            <person name="Kube M."/>
            <person name="Reinhardt R."/>
            <person name="Mussmann M."/>
            <person name="Amann R."/>
            <person name="Schreiber L."/>
        </authorList>
    </citation>
    <scope>NUCLEOTIDE SEQUENCE [LARGE SCALE GENOMIC DNA]</scope>
    <source>
        <strain evidence="3">DSM 10523 / SB164P1</strain>
    </source>
</reference>
<sequence length="402" mass="44631">MGKQFDVIICGCGPSGATAGTILARSGRSVLMLDRARFPRKKLCGGLLTWKSIKLLEAVHGETIDSLTRQGIINFVSDHYAIRTFSNTISEGKSPFPFHFTDRTVFDAHLLKLTEKAGAEIREEARVLSCDPEQGTVTLEGGTVLQGHFVIGADGANSMVRAAFPDHDRKRFRRHMAPTIEISLDLADFPRTVAFPELYIGFLNAGYGWVFPNQDRVIVGMCGLRNKKESFLQIFKEYLDFLKIKSNTIPTLHGHPLPYGNYLHTPVFGNALLAGDAGGFVEPLLGEGIFFALCSGLYAGEAIAEAWPRQAHPGPLYLRKMHRQIIPELKASDKLRWLLFTAMRCTGTASLSLFVNSSSTRLAEMVHGIRSYSWLRKKQWDFLTPSSVPLPPSSKKYPSSIR</sequence>
<dbReference type="PATRIC" id="fig|879567.3.peg.2224"/>
<accession>M1WMB7</accession>
<dbReference type="eggNOG" id="COG0644">
    <property type="taxonomic scope" value="Bacteria"/>
</dbReference>
<dbReference type="GO" id="GO:0071949">
    <property type="term" value="F:FAD binding"/>
    <property type="evidence" value="ECO:0007669"/>
    <property type="project" value="InterPro"/>
</dbReference>
<dbReference type="Proteomes" id="UP000011724">
    <property type="component" value="Chromosome"/>
</dbReference>
<dbReference type="EMBL" id="FO203427">
    <property type="protein sequence ID" value="CCH49325.1"/>
    <property type="molecule type" value="Genomic_DNA"/>
</dbReference>
<dbReference type="BioCyc" id="DPIE1322246:BN4_RS10505-MONOMER"/>
<dbReference type="STRING" id="1322246.BN4_12090"/>
<reference evidence="2 3" key="1">
    <citation type="journal article" date="2013" name="PLoS ONE">
        <title>The first genomic and proteomic characterization of a deep-sea sulfate reducer: insights into the piezophilic lifestyle of Desulfovibrio piezophilus.</title>
        <authorList>
            <person name="Pradel N."/>
            <person name="Ji B."/>
            <person name="Gimenez G."/>
            <person name="Talla E."/>
            <person name="Lenoble P."/>
            <person name="Garel M."/>
            <person name="Tamburini C."/>
            <person name="Fourquet P."/>
            <person name="Lebrun R."/>
            <person name="Bertin P."/>
            <person name="Denis Y."/>
            <person name="Pophillat M."/>
            <person name="Barbe V."/>
            <person name="Ollivier B."/>
            <person name="Dolla A."/>
        </authorList>
    </citation>
    <scope>NUCLEOTIDE SEQUENCE [LARGE SCALE GENOMIC DNA]</scope>
    <source>
        <strain evidence="3">DSM 10523 / SB164P1</strain>
    </source>
</reference>
<dbReference type="InterPro" id="IPR036188">
    <property type="entry name" value="FAD/NAD-bd_sf"/>
</dbReference>
<dbReference type="InterPro" id="IPR002938">
    <property type="entry name" value="FAD-bd"/>
</dbReference>
<evidence type="ECO:0000313" key="3">
    <source>
        <dbReference type="Proteomes" id="UP000011724"/>
    </source>
</evidence>
<dbReference type="PANTHER" id="PTHR42685">
    <property type="entry name" value="GERANYLGERANYL DIPHOSPHATE REDUCTASE"/>
    <property type="match status" value="1"/>
</dbReference>
<evidence type="ECO:0000313" key="2">
    <source>
        <dbReference type="EMBL" id="CCH49325.1"/>
    </source>
</evidence>
<keyword evidence="3" id="KW-1185">Reference proteome</keyword>
<evidence type="ECO:0000259" key="1">
    <source>
        <dbReference type="Pfam" id="PF01494"/>
    </source>
</evidence>
<dbReference type="Gene3D" id="3.50.50.60">
    <property type="entry name" value="FAD/NAD(P)-binding domain"/>
    <property type="match status" value="1"/>
</dbReference>
<dbReference type="PRINTS" id="PR00420">
    <property type="entry name" value="RNGMNOXGNASE"/>
</dbReference>
<dbReference type="KEGG" id="dpi:BN4_12090"/>